<dbReference type="InterPro" id="IPR047187">
    <property type="entry name" value="SF1_C_Upf1"/>
</dbReference>
<comment type="similarity">
    <text evidence="1">Belongs to the CbxX/CfxQ family.</text>
</comment>
<gene>
    <name evidence="7" type="ORF">SEMRO_371_G128570.1</name>
</gene>
<dbReference type="EMBL" id="CAICTM010000370">
    <property type="protein sequence ID" value="CAB9509012.1"/>
    <property type="molecule type" value="Genomic_DNA"/>
</dbReference>
<feature type="compositionally biased region" description="Acidic residues" evidence="4">
    <location>
        <begin position="3545"/>
        <end position="3561"/>
    </location>
</feature>
<dbReference type="InterPro" id="IPR050773">
    <property type="entry name" value="CbxX/CfxQ_RuBisCO_ESX"/>
</dbReference>
<dbReference type="PRINTS" id="PR00819">
    <property type="entry name" value="CBXCFQXSUPER"/>
</dbReference>
<feature type="chain" id="PRO_5040332695" evidence="5">
    <location>
        <begin position="22"/>
        <end position="3719"/>
    </location>
</feature>
<dbReference type="InterPro" id="IPR003959">
    <property type="entry name" value="ATPase_AAA_core"/>
</dbReference>
<evidence type="ECO:0000256" key="5">
    <source>
        <dbReference type="SAM" id="SignalP"/>
    </source>
</evidence>
<evidence type="ECO:0000256" key="4">
    <source>
        <dbReference type="SAM" id="MobiDB-lite"/>
    </source>
</evidence>
<evidence type="ECO:0000256" key="3">
    <source>
        <dbReference type="ARBA" id="ARBA00022840"/>
    </source>
</evidence>
<reference evidence="7" key="1">
    <citation type="submission" date="2020-06" db="EMBL/GenBank/DDBJ databases">
        <authorList>
            <consortium name="Plant Systems Biology data submission"/>
        </authorList>
    </citation>
    <scope>NUCLEOTIDE SEQUENCE</scope>
    <source>
        <strain evidence="7">D6</strain>
    </source>
</reference>
<dbReference type="Pfam" id="PF13087">
    <property type="entry name" value="AAA_12"/>
    <property type="match status" value="1"/>
</dbReference>
<dbReference type="InterPro" id="IPR027417">
    <property type="entry name" value="P-loop_NTPase"/>
</dbReference>
<comment type="caution">
    <text evidence="7">The sequence shown here is derived from an EMBL/GenBank/DDBJ whole genome shotgun (WGS) entry which is preliminary data.</text>
</comment>
<feature type="region of interest" description="Disordered" evidence="4">
    <location>
        <begin position="1385"/>
        <end position="1412"/>
    </location>
</feature>
<dbReference type="Pfam" id="PF13086">
    <property type="entry name" value="AAA_11"/>
    <property type="match status" value="1"/>
</dbReference>
<dbReference type="InterPro" id="IPR041677">
    <property type="entry name" value="DNA2/NAM7_AAA_11"/>
</dbReference>
<feature type="region of interest" description="Disordered" evidence="4">
    <location>
        <begin position="2199"/>
        <end position="2232"/>
    </location>
</feature>
<feature type="domain" description="AAA+ ATPase" evidence="6">
    <location>
        <begin position="2986"/>
        <end position="3105"/>
    </location>
</feature>
<dbReference type="CDD" id="cd00009">
    <property type="entry name" value="AAA"/>
    <property type="match status" value="4"/>
</dbReference>
<dbReference type="FunFam" id="3.40.50.300:FF:000216">
    <property type="entry name" value="Type VII secretion ATPase EccA"/>
    <property type="match status" value="2"/>
</dbReference>
<feature type="domain" description="AAA+ ATPase" evidence="6">
    <location>
        <begin position="3260"/>
        <end position="3376"/>
    </location>
</feature>
<dbReference type="InterPro" id="IPR058254">
    <property type="entry name" value="zf-CHCC_shd"/>
</dbReference>
<dbReference type="SUPFAM" id="SSF52540">
    <property type="entry name" value="P-loop containing nucleoside triphosphate hydrolases"/>
    <property type="match status" value="5"/>
</dbReference>
<dbReference type="GO" id="GO:0004386">
    <property type="term" value="F:helicase activity"/>
    <property type="evidence" value="ECO:0007669"/>
    <property type="project" value="InterPro"/>
</dbReference>
<dbReference type="PANTHER" id="PTHR43392:SF2">
    <property type="entry name" value="AAA-TYPE ATPASE FAMILY PROTEIN _ ANKYRIN REPEAT FAMILY PROTEIN"/>
    <property type="match status" value="1"/>
</dbReference>
<feature type="compositionally biased region" description="Basic and acidic residues" evidence="4">
    <location>
        <begin position="3638"/>
        <end position="3676"/>
    </location>
</feature>
<feature type="compositionally biased region" description="Polar residues" evidence="4">
    <location>
        <begin position="1385"/>
        <end position="1399"/>
    </location>
</feature>
<dbReference type="OrthoDB" id="575at2759"/>
<dbReference type="Proteomes" id="UP001153069">
    <property type="component" value="Unassembled WGS sequence"/>
</dbReference>
<protein>
    <submittedName>
        <fullName evidence="7">NFX1-type zinc finger-containing protein 1</fullName>
    </submittedName>
</protein>
<dbReference type="SMART" id="SM00382">
    <property type="entry name" value="AAA"/>
    <property type="match status" value="4"/>
</dbReference>
<dbReference type="Pfam" id="PF00004">
    <property type="entry name" value="AAA"/>
    <property type="match status" value="4"/>
</dbReference>
<feature type="signal peptide" evidence="5">
    <location>
        <begin position="1"/>
        <end position="21"/>
    </location>
</feature>
<dbReference type="Gene3D" id="3.40.50.300">
    <property type="entry name" value="P-loop containing nucleotide triphosphate hydrolases"/>
    <property type="match status" value="7"/>
</dbReference>
<accession>A0A9N8DU15</accession>
<dbReference type="InterPro" id="IPR041679">
    <property type="entry name" value="DNA2/NAM7-like_C"/>
</dbReference>
<organism evidence="7 8">
    <name type="scientific">Seminavis robusta</name>
    <dbReference type="NCBI Taxonomy" id="568900"/>
    <lineage>
        <taxon>Eukaryota</taxon>
        <taxon>Sar</taxon>
        <taxon>Stramenopiles</taxon>
        <taxon>Ochrophyta</taxon>
        <taxon>Bacillariophyta</taxon>
        <taxon>Bacillariophyceae</taxon>
        <taxon>Bacillariophycidae</taxon>
        <taxon>Naviculales</taxon>
        <taxon>Naviculaceae</taxon>
        <taxon>Seminavis</taxon>
    </lineage>
</organism>
<name>A0A9N8DU15_9STRA</name>
<proteinExistence type="inferred from homology"/>
<keyword evidence="3" id="KW-0067">ATP-binding</keyword>
<dbReference type="GO" id="GO:0016887">
    <property type="term" value="F:ATP hydrolysis activity"/>
    <property type="evidence" value="ECO:0007669"/>
    <property type="project" value="InterPro"/>
</dbReference>
<dbReference type="PANTHER" id="PTHR43392">
    <property type="entry name" value="AAA-TYPE ATPASE FAMILY PROTEIN / ANKYRIN REPEAT FAMILY PROTEIN"/>
    <property type="match status" value="1"/>
</dbReference>
<feature type="region of interest" description="Disordered" evidence="4">
    <location>
        <begin position="837"/>
        <end position="925"/>
    </location>
</feature>
<sequence length="3719" mass="415728">MDKATIRLLIVVLTRIPGSSAADPPPIVACEAVIGKYLSEETKASASDEAVLTAVKTVSDAVKRLLGFEWQASRDDVHEFLSNVILLAEGSLRKKRKEHRLVGSSLEEILDDLEKPWRIQTRSKASAADNTLGDETNSAELSDYSAWKTANIKWLGEPTFFAPACCPVMKIGPNGVYENPEEYMQTVLRLWIAMTFFGGFSAIAPRCRTRGQSGICSSALWPVGSSCSTGNMTCRRSGCRRPVLFACSRNKSHDALCEQCANQAISDHIGPPSPRAATHIYDATVLRVRSDGVVYFKNFQSRNPPPSIHWRSTKRLSPANLVGIVLLDSRRSCLSSSDPIVWGEVVCHGDSRNESHRREKGEVAVNLASIVEFDVDSLAEDGSVAIIDAMTFVPEWIPVLRALENQQATRLPFDSGRYLNLWKTNPVETFNSIMDSSASADQVFAEDKRVLISQMIRESELEPIREIRRDAQLTEQLVEQLEALVIKTTLDKMQLIAFIDSLRNCVHLTQGPPGTGKSYLGVALVQALVLIRTLWLKKTKTVGTPPILVLSYKNHAIDEFCVDIVNALGAYSLRNKMIRIGGQCKDPRLSAFSERNAYQSDVEVKNRRKIFDRLDTLKQSLDITIEGKASSFLSFRHAMFAPNEDSSNPDSDAKARRKAAIEATKILMDSIGRWDLLRETLKKFEELKDSNPKEAANSFAFLELDATGEESSLLKDHMSAFVCGCTMRDSKKGGSLLLCETPLRSSQLTILLKIDHLHLHRSSAFPKVSSNSYVVDDEEEDENMPLFVEPATKTCLERTRKGKPCKGVVLPGQQFCYDHAPPEQLSLEAERRTAVNVGQETDHGQDDHNEETKKRKKNDDDVEEEAVENPKLKKEKMSIAEKRKVQPMEDANDNKQLQEKSTKKAKKDEKEPASSPLPDTEEDAMSFHSAGSEIVDDADVDRLEPDEVEFDEEEGDNLQHLRDVFEITDGAEDNLEDVENLEDDVASATASESLANPTADGIDDQAPSLPADWCWDWTIEERWNACYTFMQVLQELLRKASQQTREAIKVARKDLRKAEVQAKARVYENRSIIAGTMVGCIHRLEAIRTTKPFAVVVEEASEVCEPLLFSCLTESTVKLEMIGDHRQLQPSVQDRFEFEQCNKVNVSMFQRLIEAPAGHGIPSTVLSVQRRMRTNICDLTRSFYLDVTEIEDHETVHSQVIGQRDSGPQKLIPSTATQGREVPGIGPHVFLWTHKGEQKKSHVGVSRINPVEAEMVCSLVAYLVGCGVPRPSIAVLTPYKGQLMLIRKMISSDRRYSSQRLLAGRSGGTDEIRISTVDRFQGDEEDIIICSLVVDEKSKTGFVKLQNRMIVLLSRARLGLYILGNTGYFEGKNMPRHWADTFGLLQQPSTSDSNGSPGDQQHEEEKPRTGSELPLCCPVHRQSRSTAKNAADLKLGFCEEVCQHKLRCSHTCALPCHWPSNDHKKMCPVPLDSPCTRHQGEITCHHLLTNAPGTMDATTAINAYRCPQEGASTLPCGHCVQLACWKHDKMTSGEIPWPNCDLPSPVSYTFQDCDHTLSVTCRQLRDFTADPNKVKCKEDVEYHPPCGHPEKMKCWQQTQYESGVRKYDCLRKQEVILPRCGHEHLLPCNVAQALRNWTGKSIDEVGKVVEGEQYGPQDYTCHKQVVLVRTCGHEQKMQCNDAFRKSDKLGPCAEIVHRAHPGCGHQVEIQCQFLSALDGLKPPTPSVEIIEGTTQQPSPLPPGVPKCQVDVELVRKCGHKQPMKCWRARHPKVGCEQLLQAKSPLCSHVLEIPCRVRGELSEPLWSQQQFEEIRNSKTIQHSFAHECNVETASTSLKKCLATCRGTISLTLPCSHTRQVLCKELPKTLRERTYRCDEKAEIKLKDCGHTAEVSCSKAKEYLAGNASIPCKEIGSKACWNYAHCGVTLKAKCGLQGLVACKDPTAWTCPSKKHSYQIKQCTEGSPLSCPGCAMDALDEAIKAEAFTPSEVLEAYLAMVPSECIQMLRPKPAKYMEKESDMLAATKVFLTRLQIWERPLCRLQRIPCFRVLRDSSHTGLDWFDPVKLAKRKTAEGILTALWTRDSFLWLASTMKSDDEEVLLLCGVASVARTLLSPMEQFPQKKNLTKLMKKMQNEVFDSLVFTEQNGCCRLVVCYPFPLVSVCRIRLKRSDVEQIVSCLDGLEPINFDLEKVQRETVPSNLLQSVPAAPPPPQKTDDVEDQSVSSNESSQGHNLEGTALAGFVIDRDLSMDCIPESVQSDLRNKMKFSNANATPFAGIKLLRTLSSSTKITTPLLNLLFAAEFINGDRTQAAQYLRYYLTAVDADDKGSHRKVHPWTLIVASRLEHVGIGCARLLRLFLSLFPSEKHMLTEAEQEMALDESDDEMSVATDDASGISVDPLVAQWSDLQSAHPGYVQSDAMDELLAMTGLKKVKVEAIQLWERALQVRKMDPETRKRNAVSANYVFLGNPGTGKTTVARSFARILHDSGFRENDVFVETTAQLVKEGGMDEFKKDVSKAMGGTLFIDEAYDIDPVNDYKGKPIANHILTLCENERDNLSLILAGYEDDFQERFYKYNPGLKSRFREITFDDFDEEELTRIWTDMRSNKRWSEADNVCTVMVKRLMKQSGKKGFGNARDVRNHLENATKSAMSRLGDNFDQDNMQLEVVDVIGEDPRLSSGKLLAVTSEIDEKIGWHRVKAAVQELLELCSTNYQRELLGKTPLAMVMNRLVLGNPGTGKTTFAKLYGRLLKELGFLSNGDVVSKTASDFVGSHIGESQTKTNSILEMAKGKVLIIDECYALDDQNFGKQVLDTLVEKVQGSAFDDIAVLLLGYEEPVMKMIKGQNPGLKRRFPVEHAFYFDDYNDDELLAILELNLKKQGVQATFGFREKALDVLQLQKGQSGFGNAGSVELIVKGATTKAAKRGTASPDLMLTEDDIENAGANRADKDANPLDKLDTLFKVDKIRAKLEEMQKSLIVAKREGSEKPELGHFVFRGSPGTGKTTLARVIADVLFSLELKPSNKLVEKSAQDLTADYVGQTTTKVKEALTEAKGGVLFVDEAYSLGEGPFGKDAVDTIVQAMTSEEFADVLIIIAGYPDEINDMLNTNVGLKSRFTNFFDFPNWEASDCITFFKKCLEKESFSADNDVLEKLEEGCMVLSALEGWGNGRDMMQLWKEAKSQRASRVFDKTDDFEKVIVVSDVAVGVDAMIQGRIPGSTVLPDNDVEPLEKLCKLYRMEGIKSKLEQMKKAWAVARREGNVVGKLGNFVFKGSPGTGKTTVARVIADVLFGLKLKPSNKIVEKPAMDLIAGYVGQTAGLVTKALKEAKGGILFIDEAYDLCRGGFGVEAVNTLVAAMTSDDYADVTIIIAGYPLEIDQMLRSNAGLKSRFKHYFDFPDWVATDCIQFLNLCAVNDGFTIDDETLRKLQPGFEELRNLDGWANGRDVQQMWEGCLQQRAERVFDLPESDKHILADDAAPALLEMLHSRREIGGKSRVSFPTSLDQLMQEASGAPPPAPSPPSQAVADSTNNRPSANTRESVQKQQKANVELDESDEQTEEAIDVSDDSGRDEGVPDDVWAELQAAKEAERQREMQEEEERKAYEAWLQEQERLEEEARRRYEEELERLRRELEKQELERAIREAEEAERKRQQAIEAERRRREAEARRRQEEQRRREETQRRLQQINPCPAGFTWYKQGGGWRCCGGSHFVSDKELRSRFSSDM</sequence>
<feature type="compositionally biased region" description="Basic and acidic residues" evidence="4">
    <location>
        <begin position="840"/>
        <end position="859"/>
    </location>
</feature>
<evidence type="ECO:0000313" key="7">
    <source>
        <dbReference type="EMBL" id="CAB9509012.1"/>
    </source>
</evidence>
<feature type="compositionally biased region" description="Basic and acidic residues" evidence="4">
    <location>
        <begin position="1400"/>
        <end position="1409"/>
    </location>
</feature>
<feature type="compositionally biased region" description="Basic and acidic residues" evidence="4">
    <location>
        <begin position="868"/>
        <end position="912"/>
    </location>
</feature>
<feature type="region of interest" description="Disordered" evidence="4">
    <location>
        <begin position="3501"/>
        <end position="3569"/>
    </location>
</feature>
<evidence type="ECO:0000256" key="2">
    <source>
        <dbReference type="ARBA" id="ARBA00022741"/>
    </source>
</evidence>
<keyword evidence="2" id="KW-0547">Nucleotide-binding</keyword>
<feature type="region of interest" description="Disordered" evidence="4">
    <location>
        <begin position="3638"/>
        <end position="3678"/>
    </location>
</feature>
<dbReference type="Gene3D" id="1.10.8.60">
    <property type="match status" value="2"/>
</dbReference>
<dbReference type="GO" id="GO:0005524">
    <property type="term" value="F:ATP binding"/>
    <property type="evidence" value="ECO:0007669"/>
    <property type="project" value="UniProtKB-KW"/>
</dbReference>
<evidence type="ECO:0000313" key="8">
    <source>
        <dbReference type="Proteomes" id="UP001153069"/>
    </source>
</evidence>
<dbReference type="Pfam" id="PF26601">
    <property type="entry name" value="zf-CHCC_ins"/>
    <property type="match status" value="3"/>
</dbReference>
<feature type="compositionally biased region" description="Polar residues" evidence="4">
    <location>
        <begin position="3520"/>
        <end position="3542"/>
    </location>
</feature>
<feature type="domain" description="AAA+ ATPase" evidence="6">
    <location>
        <begin position="2458"/>
        <end position="2577"/>
    </location>
</feature>
<dbReference type="InterPro" id="IPR000641">
    <property type="entry name" value="CbxX/CfxQ"/>
</dbReference>
<dbReference type="CDD" id="cd18808">
    <property type="entry name" value="SF1_C_Upf1"/>
    <property type="match status" value="1"/>
</dbReference>
<keyword evidence="8" id="KW-1185">Reference proteome</keyword>
<dbReference type="InterPro" id="IPR058255">
    <property type="entry name" value="zf-CHCC_ins"/>
</dbReference>
<keyword evidence="5" id="KW-0732">Signal</keyword>
<dbReference type="Pfam" id="PF26600">
    <property type="entry name" value="zf-CHCC_shd"/>
    <property type="match status" value="5"/>
</dbReference>
<evidence type="ECO:0000256" key="1">
    <source>
        <dbReference type="ARBA" id="ARBA00010378"/>
    </source>
</evidence>
<dbReference type="InterPro" id="IPR003593">
    <property type="entry name" value="AAA+_ATPase"/>
</dbReference>
<feature type="compositionally biased region" description="Polar residues" evidence="4">
    <location>
        <begin position="2220"/>
        <end position="2231"/>
    </location>
</feature>
<feature type="domain" description="AAA+ ATPase" evidence="6">
    <location>
        <begin position="2725"/>
        <end position="2832"/>
    </location>
</feature>
<evidence type="ECO:0000259" key="6">
    <source>
        <dbReference type="SMART" id="SM00382"/>
    </source>
</evidence>